<accession>A0A0P8CHU9</accession>
<evidence type="ECO:0000313" key="2">
    <source>
        <dbReference type="EMBL" id="KPQ42332.1"/>
    </source>
</evidence>
<proteinExistence type="predicted"/>
<dbReference type="SUPFAM" id="SSF46689">
    <property type="entry name" value="Homeodomain-like"/>
    <property type="match status" value="1"/>
</dbReference>
<evidence type="ECO:0000313" key="3">
    <source>
        <dbReference type="Proteomes" id="UP000050360"/>
    </source>
</evidence>
<reference evidence="2 3" key="1">
    <citation type="submission" date="2015-09" db="EMBL/GenBank/DDBJ databases">
        <title>A metagenomics-based metabolic model of nitrate-dependent anaerobic oxidation of methane by Methanoperedens-like archaea.</title>
        <authorList>
            <person name="Arshad A."/>
            <person name="Speth D.R."/>
            <person name="De Graaf R.M."/>
            <person name="Op Den Camp H.J."/>
            <person name="Jetten M.S."/>
            <person name="Welte C.U."/>
        </authorList>
    </citation>
    <scope>NUCLEOTIDE SEQUENCE [LARGE SCALE GENOMIC DNA]</scope>
</reference>
<dbReference type="EMBL" id="LKCM01000238">
    <property type="protein sequence ID" value="KPQ42332.1"/>
    <property type="molecule type" value="Genomic_DNA"/>
</dbReference>
<dbReference type="InterPro" id="IPR009057">
    <property type="entry name" value="Homeodomain-like_sf"/>
</dbReference>
<dbReference type="Proteomes" id="UP000050360">
    <property type="component" value="Unassembled WGS sequence"/>
</dbReference>
<comment type="caution">
    <text evidence="2">The sequence shown here is derived from an EMBL/GenBank/DDBJ whole genome shotgun (WGS) entry which is preliminary data.</text>
</comment>
<protein>
    <submittedName>
        <fullName evidence="2">Bacterial regulatory protein, Fis family</fullName>
    </submittedName>
</protein>
<name>A0A0P8CHU9_9EURY</name>
<feature type="domain" description="DNA binding HTH" evidence="1">
    <location>
        <begin position="2"/>
        <end position="28"/>
    </location>
</feature>
<dbReference type="Pfam" id="PF02954">
    <property type="entry name" value="HTH_8"/>
    <property type="match status" value="1"/>
</dbReference>
<evidence type="ECO:0000259" key="1">
    <source>
        <dbReference type="Pfam" id="PF02954"/>
    </source>
</evidence>
<dbReference type="AlphaFoldDB" id="A0A0P8CHU9"/>
<dbReference type="InterPro" id="IPR002197">
    <property type="entry name" value="HTH_Fis"/>
</dbReference>
<sequence length="39" mass="4492">ERTARNLSQAAQQLGISRSTLYRKLEQFGLKRQTQIDSV</sequence>
<feature type="non-terminal residue" evidence="2">
    <location>
        <position position="1"/>
    </location>
</feature>
<gene>
    <name evidence="2" type="ORF">MPEBLZ_03113</name>
</gene>
<dbReference type="GO" id="GO:0043565">
    <property type="term" value="F:sequence-specific DNA binding"/>
    <property type="evidence" value="ECO:0007669"/>
    <property type="project" value="InterPro"/>
</dbReference>
<organism evidence="2 3">
    <name type="scientific">Candidatus Methanoperedens nitratireducens</name>
    <dbReference type="NCBI Taxonomy" id="1392998"/>
    <lineage>
        <taxon>Archaea</taxon>
        <taxon>Methanobacteriati</taxon>
        <taxon>Methanobacteriota</taxon>
        <taxon>Stenosarchaea group</taxon>
        <taxon>Methanomicrobia</taxon>
        <taxon>Methanosarcinales</taxon>
        <taxon>ANME-2 cluster</taxon>
        <taxon>Candidatus Methanoperedentaceae</taxon>
        <taxon>Candidatus Methanoperedens</taxon>
    </lineage>
</organism>
<dbReference type="Gene3D" id="1.10.10.60">
    <property type="entry name" value="Homeodomain-like"/>
    <property type="match status" value="1"/>
</dbReference>